<gene>
    <name evidence="1" type="ORF">QBC38DRAFT_183796</name>
</gene>
<dbReference type="PANTHER" id="PTHR38167:SF1">
    <property type="entry name" value="C2H2-TYPE DOMAIN-CONTAINING PROTEIN"/>
    <property type="match status" value="1"/>
</dbReference>
<evidence type="ECO:0000313" key="2">
    <source>
        <dbReference type="Proteomes" id="UP001301958"/>
    </source>
</evidence>
<proteinExistence type="predicted"/>
<comment type="caution">
    <text evidence="1">The sequence shown here is derived from an EMBL/GenBank/DDBJ whole genome shotgun (WGS) entry which is preliminary data.</text>
</comment>
<accession>A0AAN7BQR7</accession>
<reference evidence="1" key="1">
    <citation type="journal article" date="2023" name="Mol. Phylogenet. Evol.">
        <title>Genome-scale phylogeny and comparative genomics of the fungal order Sordariales.</title>
        <authorList>
            <person name="Hensen N."/>
            <person name="Bonometti L."/>
            <person name="Westerberg I."/>
            <person name="Brannstrom I.O."/>
            <person name="Guillou S."/>
            <person name="Cros-Aarteil S."/>
            <person name="Calhoun S."/>
            <person name="Haridas S."/>
            <person name="Kuo A."/>
            <person name="Mondo S."/>
            <person name="Pangilinan J."/>
            <person name="Riley R."/>
            <person name="LaButti K."/>
            <person name="Andreopoulos B."/>
            <person name="Lipzen A."/>
            <person name="Chen C."/>
            <person name="Yan M."/>
            <person name="Daum C."/>
            <person name="Ng V."/>
            <person name="Clum A."/>
            <person name="Steindorff A."/>
            <person name="Ohm R.A."/>
            <person name="Martin F."/>
            <person name="Silar P."/>
            <person name="Natvig D.O."/>
            <person name="Lalanne C."/>
            <person name="Gautier V."/>
            <person name="Ament-Velasquez S.L."/>
            <person name="Kruys A."/>
            <person name="Hutchinson M.I."/>
            <person name="Powell A.J."/>
            <person name="Barry K."/>
            <person name="Miller A.N."/>
            <person name="Grigoriev I.V."/>
            <person name="Debuchy R."/>
            <person name="Gladieux P."/>
            <person name="Hiltunen Thoren M."/>
            <person name="Johannesson H."/>
        </authorList>
    </citation>
    <scope>NUCLEOTIDE SEQUENCE</scope>
    <source>
        <strain evidence="1">CBS 990.96</strain>
    </source>
</reference>
<reference evidence="1" key="2">
    <citation type="submission" date="2023-05" db="EMBL/GenBank/DDBJ databases">
        <authorList>
            <consortium name="Lawrence Berkeley National Laboratory"/>
            <person name="Steindorff A."/>
            <person name="Hensen N."/>
            <person name="Bonometti L."/>
            <person name="Westerberg I."/>
            <person name="Brannstrom I.O."/>
            <person name="Guillou S."/>
            <person name="Cros-Aarteil S."/>
            <person name="Calhoun S."/>
            <person name="Haridas S."/>
            <person name="Kuo A."/>
            <person name="Mondo S."/>
            <person name="Pangilinan J."/>
            <person name="Riley R."/>
            <person name="Labutti K."/>
            <person name="Andreopoulos B."/>
            <person name="Lipzen A."/>
            <person name="Chen C."/>
            <person name="Yanf M."/>
            <person name="Daum C."/>
            <person name="Ng V."/>
            <person name="Clum A."/>
            <person name="Ohm R."/>
            <person name="Martin F."/>
            <person name="Silar P."/>
            <person name="Natvig D."/>
            <person name="Lalanne C."/>
            <person name="Gautier V."/>
            <person name="Ament-Velasquez S.L."/>
            <person name="Kruys A."/>
            <person name="Hutchinson M.I."/>
            <person name="Powell A.J."/>
            <person name="Barry K."/>
            <person name="Miller A.N."/>
            <person name="Grigoriev I.V."/>
            <person name="Debuchy R."/>
            <person name="Gladieux P."/>
            <person name="Thoren M.H."/>
            <person name="Johannesson H."/>
        </authorList>
    </citation>
    <scope>NUCLEOTIDE SEQUENCE</scope>
    <source>
        <strain evidence="1">CBS 990.96</strain>
    </source>
</reference>
<name>A0AAN7BQR7_9PEZI</name>
<protein>
    <recommendedName>
        <fullName evidence="3">C2H2-type domain-containing protein</fullName>
    </recommendedName>
</protein>
<sequence length="165" mass="18705">MASSFIDAILDDAPDYHLKAVLQALGDSDPQIKYRINTGLKMLDTYGPEEIEDHDTKRKREVPILYLCARPNCQEPFIAGDNDTNTEESCQYHPGELEFDESSDAWEGWTYQDDGVMDSEASREINPSGFRYSCCDETGEEKDGGCVFDRHLPTPARGHKRHRKA</sequence>
<dbReference type="EMBL" id="MU865327">
    <property type="protein sequence ID" value="KAK4227790.1"/>
    <property type="molecule type" value="Genomic_DNA"/>
</dbReference>
<dbReference type="Proteomes" id="UP001301958">
    <property type="component" value="Unassembled WGS sequence"/>
</dbReference>
<dbReference type="PANTHER" id="PTHR38167">
    <property type="entry name" value="C2H2-TYPE DOMAIN-CONTAINING PROTEIN"/>
    <property type="match status" value="1"/>
</dbReference>
<organism evidence="1 2">
    <name type="scientific">Podospora fimiseda</name>
    <dbReference type="NCBI Taxonomy" id="252190"/>
    <lineage>
        <taxon>Eukaryota</taxon>
        <taxon>Fungi</taxon>
        <taxon>Dikarya</taxon>
        <taxon>Ascomycota</taxon>
        <taxon>Pezizomycotina</taxon>
        <taxon>Sordariomycetes</taxon>
        <taxon>Sordariomycetidae</taxon>
        <taxon>Sordariales</taxon>
        <taxon>Podosporaceae</taxon>
        <taxon>Podospora</taxon>
    </lineage>
</organism>
<keyword evidence="2" id="KW-1185">Reference proteome</keyword>
<dbReference type="AlphaFoldDB" id="A0AAN7BQR7"/>
<evidence type="ECO:0008006" key="3">
    <source>
        <dbReference type="Google" id="ProtNLM"/>
    </source>
</evidence>
<evidence type="ECO:0000313" key="1">
    <source>
        <dbReference type="EMBL" id="KAK4227790.1"/>
    </source>
</evidence>
<dbReference type="Gene3D" id="4.10.1130.20">
    <property type="match status" value="1"/>
</dbReference>